<evidence type="ECO:0000256" key="9">
    <source>
        <dbReference type="ARBA" id="ARBA00022771"/>
    </source>
</evidence>
<dbReference type="SMART" id="SM01250">
    <property type="entry name" value="KAT11"/>
    <property type="match status" value="1"/>
</dbReference>
<dbReference type="CDD" id="cd20910">
    <property type="entry name" value="NCBD_CREBBP-p300_like"/>
    <property type="match status" value="1"/>
</dbReference>
<dbReference type="EMBL" id="CP092880">
    <property type="protein sequence ID" value="UYV79933.1"/>
    <property type="molecule type" value="Genomic_DNA"/>
</dbReference>
<evidence type="ECO:0000256" key="15">
    <source>
        <dbReference type="ARBA" id="ARBA00023108"/>
    </source>
</evidence>
<dbReference type="InterPro" id="IPR037073">
    <property type="entry name" value="Nuc_rcpt_coact_CREBbp_sf"/>
</dbReference>
<dbReference type="CDD" id="cd15557">
    <property type="entry name" value="PHD_CBP_p300"/>
    <property type="match status" value="1"/>
</dbReference>
<dbReference type="PANTHER" id="PTHR13808">
    <property type="entry name" value="CBP/P300-RELATED"/>
    <property type="match status" value="1"/>
</dbReference>
<keyword evidence="6" id="KW-0808">Transferase</keyword>
<keyword evidence="4" id="KW-1017">Isopeptide bond</keyword>
<keyword evidence="29" id="KW-1185">Reference proteome</keyword>
<feature type="region of interest" description="Disordered" evidence="24">
    <location>
        <begin position="328"/>
        <end position="376"/>
    </location>
</feature>
<dbReference type="Proteomes" id="UP001235939">
    <property type="component" value="Chromosome 18"/>
</dbReference>
<dbReference type="Pfam" id="PF00569">
    <property type="entry name" value="ZZ"/>
    <property type="match status" value="1"/>
</dbReference>
<evidence type="ECO:0000256" key="10">
    <source>
        <dbReference type="ARBA" id="ARBA00022833"/>
    </source>
</evidence>
<dbReference type="Gene3D" id="3.30.60.90">
    <property type="match status" value="1"/>
</dbReference>
<keyword evidence="16" id="KW-0010">Activator</keyword>
<dbReference type="CDD" id="cd02337">
    <property type="entry name" value="ZZ_CBP"/>
    <property type="match status" value="1"/>
</dbReference>
<evidence type="ECO:0000256" key="13">
    <source>
        <dbReference type="ARBA" id="ARBA00022990"/>
    </source>
</evidence>
<dbReference type="EC" id="2.3.1.48" evidence="3"/>
<evidence type="ECO:0000256" key="12">
    <source>
        <dbReference type="ARBA" id="ARBA00022853"/>
    </source>
</evidence>
<accession>A0ABY6LJ87</accession>
<dbReference type="InterPro" id="IPR000433">
    <property type="entry name" value="Znf_ZZ"/>
</dbReference>
<dbReference type="Gene3D" id="1.10.1630.10">
    <property type="entry name" value="Nuclear receptor coactivator, CREB-bp-like, interlocking domain"/>
    <property type="match status" value="1"/>
</dbReference>
<comment type="catalytic activity">
    <reaction evidence="20">
        <text>(S)-lactoyl-CoA + L-lysyl-[protein] = N(6)-[(S)-lactoyl]-L-lysyl-[protein] + CoA + H(+)</text>
        <dbReference type="Rhea" id="RHEA:61996"/>
        <dbReference type="Rhea" id="RHEA-COMP:9752"/>
        <dbReference type="Rhea" id="RHEA-COMP:19466"/>
        <dbReference type="ChEBI" id="CHEBI:15378"/>
        <dbReference type="ChEBI" id="CHEBI:29969"/>
        <dbReference type="ChEBI" id="CHEBI:57287"/>
        <dbReference type="ChEBI" id="CHEBI:231527"/>
        <dbReference type="ChEBI" id="CHEBI:231528"/>
    </reaction>
    <physiologicalReaction direction="left-to-right" evidence="20">
        <dbReference type="Rhea" id="RHEA:61997"/>
    </physiologicalReaction>
</comment>
<comment type="catalytic activity">
    <reaction evidence="21">
        <text>L-lysyl-[protein] + acetyl-CoA = N(6)-acetyl-L-lysyl-[protein] + CoA + H(+)</text>
        <dbReference type="Rhea" id="RHEA:45948"/>
        <dbReference type="Rhea" id="RHEA-COMP:9752"/>
        <dbReference type="Rhea" id="RHEA-COMP:10731"/>
        <dbReference type="ChEBI" id="CHEBI:15378"/>
        <dbReference type="ChEBI" id="CHEBI:29969"/>
        <dbReference type="ChEBI" id="CHEBI:57287"/>
        <dbReference type="ChEBI" id="CHEBI:57288"/>
        <dbReference type="ChEBI" id="CHEBI:61930"/>
        <dbReference type="EC" id="2.3.1.48"/>
    </reaction>
</comment>
<dbReference type="SUPFAM" id="SSF57850">
    <property type="entry name" value="RING/U-box"/>
    <property type="match status" value="1"/>
</dbReference>
<protein>
    <recommendedName>
        <fullName evidence="3">histone acetyltransferase</fullName>
        <ecNumber evidence="3">2.3.1.48</ecNumber>
    </recommendedName>
</protein>
<dbReference type="Pfam" id="PF23570">
    <property type="entry name" value="PHD_P300"/>
    <property type="match status" value="1"/>
</dbReference>
<evidence type="ECO:0000256" key="24">
    <source>
        <dbReference type="SAM" id="MobiDB-lite"/>
    </source>
</evidence>
<keyword evidence="7 22" id="KW-0479">Metal-binding</keyword>
<keyword evidence="9 23" id="KW-0863">Zinc-finger</keyword>
<evidence type="ECO:0000256" key="11">
    <source>
        <dbReference type="ARBA" id="ARBA00022843"/>
    </source>
</evidence>
<dbReference type="InterPro" id="IPR009110">
    <property type="entry name" value="Nuc_rcpt_coact"/>
</dbReference>
<evidence type="ECO:0000256" key="4">
    <source>
        <dbReference type="ARBA" id="ARBA00022499"/>
    </source>
</evidence>
<feature type="domain" description="CBP/p300-type HAT" evidence="27">
    <location>
        <begin position="77"/>
        <end position="463"/>
    </location>
</feature>
<evidence type="ECO:0000259" key="27">
    <source>
        <dbReference type="PROSITE" id="PS51727"/>
    </source>
</evidence>
<dbReference type="InterPro" id="IPR031162">
    <property type="entry name" value="CBP_P300_HAT"/>
</dbReference>
<dbReference type="InterPro" id="IPR013083">
    <property type="entry name" value="Znf_RING/FYVE/PHD"/>
</dbReference>
<dbReference type="InterPro" id="IPR043145">
    <property type="entry name" value="Znf_ZZ_sf"/>
</dbReference>
<evidence type="ECO:0000256" key="8">
    <source>
        <dbReference type="ARBA" id="ARBA00022737"/>
    </source>
</evidence>
<comment type="function">
    <text evidence="1">Acetyltransferase enzyme. Acetylates histones, giving a specific tag for transcriptional activation.</text>
</comment>
<dbReference type="PANTHER" id="PTHR13808:SF1">
    <property type="entry name" value="HISTONE ACETYLTRANSFERASE"/>
    <property type="match status" value="1"/>
</dbReference>
<evidence type="ECO:0000256" key="21">
    <source>
        <dbReference type="ARBA" id="ARBA00048017"/>
    </source>
</evidence>
<keyword evidence="15" id="KW-0090">Biological rhythms</keyword>
<dbReference type="InterPro" id="IPR014744">
    <property type="entry name" value="Nuc_rcpt_coact_CREBbp"/>
</dbReference>
<dbReference type="InterPro" id="IPR000197">
    <property type="entry name" value="Znf_TAZ"/>
</dbReference>
<evidence type="ECO:0000256" key="1">
    <source>
        <dbReference type="ARBA" id="ARBA00002581"/>
    </source>
</evidence>
<keyword evidence="17" id="KW-0804">Transcription</keyword>
<evidence type="ECO:0000313" key="29">
    <source>
        <dbReference type="Proteomes" id="UP001235939"/>
    </source>
</evidence>
<keyword evidence="10 22" id="KW-0862">Zinc</keyword>
<evidence type="ECO:0000256" key="19">
    <source>
        <dbReference type="ARBA" id="ARBA00023315"/>
    </source>
</evidence>
<dbReference type="Pfam" id="PF02135">
    <property type="entry name" value="zf-TAZ"/>
    <property type="match status" value="1"/>
</dbReference>
<gene>
    <name evidence="28" type="ORF">LAZ67_18001142</name>
</gene>
<proteinExistence type="predicted"/>
<evidence type="ECO:0000313" key="28">
    <source>
        <dbReference type="EMBL" id="UYV79933.1"/>
    </source>
</evidence>
<dbReference type="PROSITE" id="PS50135">
    <property type="entry name" value="ZF_ZZ_2"/>
    <property type="match status" value="1"/>
</dbReference>
<dbReference type="Pfam" id="PF08214">
    <property type="entry name" value="HAT_KAT11"/>
    <property type="match status" value="1"/>
</dbReference>
<dbReference type="SUPFAM" id="SSF69125">
    <property type="entry name" value="Nuclear receptor coactivator interlocking domain"/>
    <property type="match status" value="1"/>
</dbReference>
<dbReference type="InterPro" id="IPR035898">
    <property type="entry name" value="TAZ_dom_sf"/>
</dbReference>
<evidence type="ECO:0000256" key="3">
    <source>
        <dbReference type="ARBA" id="ARBA00013184"/>
    </source>
</evidence>
<feature type="compositionally biased region" description="Low complexity" evidence="24">
    <location>
        <begin position="919"/>
        <end position="930"/>
    </location>
</feature>
<feature type="domain" description="TAZ-type" evidence="25">
    <location>
        <begin position="533"/>
        <end position="615"/>
    </location>
</feature>
<dbReference type="PROSITE" id="PS51727">
    <property type="entry name" value="CBP_P300_HAT"/>
    <property type="match status" value="1"/>
</dbReference>
<reference evidence="28 29" key="1">
    <citation type="submission" date="2022-01" db="EMBL/GenBank/DDBJ databases">
        <title>A chromosomal length assembly of Cordylochernes scorpioides.</title>
        <authorList>
            <person name="Zeh D."/>
            <person name="Zeh J."/>
        </authorList>
    </citation>
    <scope>NUCLEOTIDE SEQUENCE [LARGE SCALE GENOMIC DNA]</scope>
    <source>
        <strain evidence="28">IN4F17</strain>
        <tissue evidence="28">Whole Body</tissue>
    </source>
</reference>
<dbReference type="SMART" id="SM00551">
    <property type="entry name" value="ZnF_TAZ"/>
    <property type="match status" value="1"/>
</dbReference>
<keyword evidence="11" id="KW-0832">Ubl conjugation</keyword>
<evidence type="ECO:0000259" key="26">
    <source>
        <dbReference type="PROSITE" id="PS50135"/>
    </source>
</evidence>
<keyword evidence="12" id="KW-0156">Chromatin regulator</keyword>
<dbReference type="PROSITE" id="PS50134">
    <property type="entry name" value="ZF_TAZ"/>
    <property type="match status" value="1"/>
</dbReference>
<feature type="compositionally biased region" description="Pro residues" evidence="24">
    <location>
        <begin position="658"/>
        <end position="670"/>
    </location>
</feature>
<evidence type="ECO:0000256" key="16">
    <source>
        <dbReference type="ARBA" id="ARBA00023159"/>
    </source>
</evidence>
<evidence type="ECO:0000259" key="25">
    <source>
        <dbReference type="PROSITE" id="PS50134"/>
    </source>
</evidence>
<keyword evidence="13" id="KW-0007">Acetylation</keyword>
<evidence type="ECO:0000256" key="2">
    <source>
        <dbReference type="ARBA" id="ARBA00004123"/>
    </source>
</evidence>
<feature type="compositionally biased region" description="Basic residues" evidence="24">
    <location>
        <begin position="344"/>
        <end position="369"/>
    </location>
</feature>
<dbReference type="SUPFAM" id="SSF57933">
    <property type="entry name" value="TAZ domain"/>
    <property type="match status" value="1"/>
</dbReference>
<dbReference type="Pfam" id="PF09030">
    <property type="entry name" value="Creb_binding"/>
    <property type="match status" value="1"/>
</dbReference>
<evidence type="ECO:0000256" key="5">
    <source>
        <dbReference type="ARBA" id="ARBA00022553"/>
    </source>
</evidence>
<feature type="region of interest" description="Disordered" evidence="24">
    <location>
        <begin position="919"/>
        <end position="994"/>
    </location>
</feature>
<keyword evidence="5" id="KW-0597">Phosphoprotein</keyword>
<evidence type="ECO:0000256" key="18">
    <source>
        <dbReference type="ARBA" id="ARBA00023242"/>
    </source>
</evidence>
<keyword evidence="8" id="KW-0677">Repeat</keyword>
<dbReference type="Gene3D" id="1.20.1020.10">
    <property type="entry name" value="TAZ domain"/>
    <property type="match status" value="1"/>
</dbReference>
<evidence type="ECO:0000256" key="20">
    <source>
        <dbReference type="ARBA" id="ARBA00047411"/>
    </source>
</evidence>
<dbReference type="PROSITE" id="PS01359">
    <property type="entry name" value="ZF_PHD_1"/>
    <property type="match status" value="1"/>
</dbReference>
<evidence type="ECO:0000256" key="6">
    <source>
        <dbReference type="ARBA" id="ARBA00022679"/>
    </source>
</evidence>
<evidence type="ECO:0000256" key="17">
    <source>
        <dbReference type="ARBA" id="ARBA00023163"/>
    </source>
</evidence>
<feature type="zinc finger region" description="TAZ-type" evidence="22">
    <location>
        <begin position="533"/>
        <end position="615"/>
    </location>
</feature>
<keyword evidence="19" id="KW-0012">Acyltransferase</keyword>
<dbReference type="InterPro" id="IPR019786">
    <property type="entry name" value="Zinc_finger_PHD-type_CS"/>
</dbReference>
<dbReference type="InterPro" id="IPR013178">
    <property type="entry name" value="Histone_AcTrfase_Rtt109/CBP"/>
</dbReference>
<organism evidence="28 29">
    <name type="scientific">Cordylochernes scorpioides</name>
    <dbReference type="NCBI Taxonomy" id="51811"/>
    <lineage>
        <taxon>Eukaryota</taxon>
        <taxon>Metazoa</taxon>
        <taxon>Ecdysozoa</taxon>
        <taxon>Arthropoda</taxon>
        <taxon>Chelicerata</taxon>
        <taxon>Arachnida</taxon>
        <taxon>Pseudoscorpiones</taxon>
        <taxon>Cheliferoidea</taxon>
        <taxon>Chernetidae</taxon>
        <taxon>Cordylochernes</taxon>
    </lineage>
</organism>
<feature type="domain" description="ZZ-type" evidence="26">
    <location>
        <begin position="463"/>
        <end position="511"/>
    </location>
</feature>
<evidence type="ECO:0000256" key="23">
    <source>
        <dbReference type="PROSITE-ProRule" id="PRU00228"/>
    </source>
</evidence>
<name>A0ABY6LJ87_9ARAC</name>
<keyword evidence="14" id="KW-0805">Transcription regulation</keyword>
<feature type="region of interest" description="Disordered" evidence="24">
    <location>
        <begin position="644"/>
        <end position="683"/>
    </location>
</feature>
<evidence type="ECO:0000256" key="22">
    <source>
        <dbReference type="PROSITE-ProRule" id="PRU00203"/>
    </source>
</evidence>
<evidence type="ECO:0000256" key="14">
    <source>
        <dbReference type="ARBA" id="ARBA00023015"/>
    </source>
</evidence>
<evidence type="ECO:0000256" key="7">
    <source>
        <dbReference type="ARBA" id="ARBA00022723"/>
    </source>
</evidence>
<dbReference type="InterPro" id="IPR056484">
    <property type="entry name" value="PHD_P300"/>
</dbReference>
<keyword evidence="18" id="KW-0539">Nucleus</keyword>
<sequence length="1047" mass="117586">MVVHLEYVYCQKCFADIQGDKVTLNDDPTQPPMFVECNECGRKLHQICALHLETIWPEGFTCDNCYKLKGKKRRENKFTSKRLAPCKLGTFLENRVNIFLRKKESGAGEVSIRVVSSSEKFVEVKPGMKARFVDTGHWPSNFPYKAKALFAFEEIDGVEVCFFGMHVQEYGSECPAPNTRRVYIAYLDSVHFFKPKQFRTDVYHEILLGYLEYCKQLNYVMAHIWACPPSEGDDYIFHCHPPDQKIPKPKRLQDWYKQMLTNGVTEKIVLDFKDILRQATEDNLSSASELPYFEGDFWPNVIEDSIKDIEEEEKRKAAEASVAAALAAAANENNGEEEEIGPGGKKKNQKSGRNKKANKNKNNQRKNSKKPNASNACNDLSAKIYSTMEKHKEVFFVIRLHPASEVPNLPPTSDPDSFFNCELMDGRDAFLTLARDKHYEFSSLRRTKFSTMAMLYELHNQGQDRFVCNKCKNNVETGHHCTVCDDYDLCVNCYNNGGHPHKMERFGFDLDEGGAGGGASGGSGEGSNKQAPADTRRQSIQRCIQSLIHAAHCRDANCRLPSCNKMKRVIQHAKTCKRKAPNNSCPICKQLLALCCYHAKHCQEAKCPVPFCPNIKNKLQQQQFEQRLQQAQILRRRIATMQTRGAVPGNGSQMSSPTPSPQQLTPPPPSVGKGMPGPVGPPVGALQAVQQVQAAAARQQVPHPHMNNYGKGKPMMAAPPHPPQQMMGQMQQMHIQKPMNQMMHGMNSAPPPPPPQMMQQNNTQSPQSMGWEVAAPPPYGGQGHSMQPQQPPAQQLAAMPPQQAMRQPYRMMSGGGLQSNVGMGNSQGMMGGMPPDGGGGGMGVMQNRPNNQTIQQIIQTLKSNHPQQQQHVQNLLKSNPQLMAAFIKQKSQQQHNMNQLSPQQQQQQQQWYQKQQLLALHKQQQQQQQQQHHHQPPPQQQPQPGQFPMYGGGGQRTRPVHPSLGGYNPQQTMAPFQNDHYPAAYHPQPPQPQQMMMGGPQLRHMGSPGPGGQQQVEFFSALPHRLRRVAHAICWQGGIRPVQEIRM</sequence>
<dbReference type="Gene3D" id="3.30.40.10">
    <property type="entry name" value="Zinc/RING finger domain, C3HC4 (zinc finger)"/>
    <property type="match status" value="1"/>
</dbReference>
<dbReference type="SMART" id="SM00291">
    <property type="entry name" value="ZnF_ZZ"/>
    <property type="match status" value="1"/>
</dbReference>
<comment type="subcellular location">
    <subcellularLocation>
        <location evidence="2">Nucleus</location>
    </subcellularLocation>
</comment>